<feature type="region of interest" description="Disordered" evidence="5">
    <location>
        <begin position="1"/>
        <end position="22"/>
    </location>
</feature>
<reference evidence="6 7" key="1">
    <citation type="journal article" date="2009" name="Nat. Genet.">
        <title>The genome of the cucumber, Cucumis sativus L.</title>
        <authorList>
            <person name="Huang S."/>
            <person name="Li R."/>
            <person name="Zhang Z."/>
            <person name="Li L."/>
            <person name="Gu X."/>
            <person name="Fan W."/>
            <person name="Lucas W.J."/>
            <person name="Wang X."/>
            <person name="Xie B."/>
            <person name="Ni P."/>
            <person name="Ren Y."/>
            <person name="Zhu H."/>
            <person name="Li J."/>
            <person name="Lin K."/>
            <person name="Jin W."/>
            <person name="Fei Z."/>
            <person name="Li G."/>
            <person name="Staub J."/>
            <person name="Kilian A."/>
            <person name="van der Vossen E.A."/>
            <person name="Wu Y."/>
            <person name="Guo J."/>
            <person name="He J."/>
            <person name="Jia Z."/>
            <person name="Ren Y."/>
            <person name="Tian G."/>
            <person name="Lu Y."/>
            <person name="Ruan J."/>
            <person name="Qian W."/>
            <person name="Wang M."/>
            <person name="Huang Q."/>
            <person name="Li B."/>
            <person name="Xuan Z."/>
            <person name="Cao J."/>
            <person name="Asan"/>
            <person name="Wu Z."/>
            <person name="Zhang J."/>
            <person name="Cai Q."/>
            <person name="Bai Y."/>
            <person name="Zhao B."/>
            <person name="Han Y."/>
            <person name="Li Y."/>
            <person name="Li X."/>
            <person name="Wang S."/>
            <person name="Shi Q."/>
            <person name="Liu S."/>
            <person name="Cho W.K."/>
            <person name="Kim J.Y."/>
            <person name="Xu Y."/>
            <person name="Heller-Uszynska K."/>
            <person name="Miao H."/>
            <person name="Cheng Z."/>
            <person name="Zhang S."/>
            <person name="Wu J."/>
            <person name="Yang Y."/>
            <person name="Kang H."/>
            <person name="Li M."/>
            <person name="Liang H."/>
            <person name="Ren X."/>
            <person name="Shi Z."/>
            <person name="Wen M."/>
            <person name="Jian M."/>
            <person name="Yang H."/>
            <person name="Zhang G."/>
            <person name="Yang Z."/>
            <person name="Chen R."/>
            <person name="Liu S."/>
            <person name="Li J."/>
            <person name="Ma L."/>
            <person name="Liu H."/>
            <person name="Zhou Y."/>
            <person name="Zhao J."/>
            <person name="Fang X."/>
            <person name="Li G."/>
            <person name="Fang L."/>
            <person name="Li Y."/>
            <person name="Liu D."/>
            <person name="Zheng H."/>
            <person name="Zhang Y."/>
            <person name="Qin N."/>
            <person name="Li Z."/>
            <person name="Yang G."/>
            <person name="Yang S."/>
            <person name="Bolund L."/>
            <person name="Kristiansen K."/>
            <person name="Zheng H."/>
            <person name="Li S."/>
            <person name="Zhang X."/>
            <person name="Yang H."/>
            <person name="Wang J."/>
            <person name="Sun R."/>
            <person name="Zhang B."/>
            <person name="Jiang S."/>
            <person name="Wang J."/>
            <person name="Du Y."/>
            <person name="Li S."/>
        </authorList>
    </citation>
    <scope>NUCLEOTIDE SEQUENCE [LARGE SCALE GENOMIC DNA]</scope>
    <source>
        <strain evidence="7">cv. 9930</strain>
    </source>
</reference>
<dbReference type="SMR" id="A0A0A0L3N3"/>
<evidence type="ECO:0008006" key="8">
    <source>
        <dbReference type="Google" id="ProtNLM"/>
    </source>
</evidence>
<accession>A0A0A0L3N3</accession>
<dbReference type="EMBL" id="CM002924">
    <property type="protein sequence ID" value="KGN55649.1"/>
    <property type="molecule type" value="Genomic_DNA"/>
</dbReference>
<keyword evidence="1" id="KW-0489">Methyltransferase</keyword>
<dbReference type="GO" id="GO:0008757">
    <property type="term" value="F:S-adenosylmethionine-dependent methyltransferase activity"/>
    <property type="evidence" value="ECO:0000318"/>
    <property type="project" value="GO_Central"/>
</dbReference>
<keyword evidence="3" id="KW-0479">Metal-binding</keyword>
<keyword evidence="7" id="KW-1185">Reference proteome</keyword>
<name>A0A0A0L3N3_CUCSA</name>
<dbReference type="Gramene" id="KGN55649">
    <property type="protein sequence ID" value="KGN55649"/>
    <property type="gene ID" value="Csa_3G002690"/>
</dbReference>
<dbReference type="Gene3D" id="3.40.50.150">
    <property type="entry name" value="Vaccinia Virus protein VP39"/>
    <property type="match status" value="1"/>
</dbReference>
<dbReference type="GO" id="GO:0046872">
    <property type="term" value="F:metal ion binding"/>
    <property type="evidence" value="ECO:0007669"/>
    <property type="project" value="UniProtKB-KW"/>
</dbReference>
<dbReference type="OrthoDB" id="1523883at2759"/>
<evidence type="ECO:0000256" key="5">
    <source>
        <dbReference type="SAM" id="MobiDB-lite"/>
    </source>
</evidence>
<dbReference type="Gene3D" id="1.10.1200.270">
    <property type="entry name" value="Methyltransferase, alpha-helical capping domain"/>
    <property type="match status" value="1"/>
</dbReference>
<dbReference type="InterPro" id="IPR042086">
    <property type="entry name" value="MeTrfase_capping"/>
</dbReference>
<evidence type="ECO:0000313" key="7">
    <source>
        <dbReference type="Proteomes" id="UP000029981"/>
    </source>
</evidence>
<keyword evidence="4" id="KW-0460">Magnesium</keyword>
<sequence length="373" mass="42131">MEEIKNLATPKIPRMNHGIGDQSYAKNSISQSKYQSGSRPILRRAVAALCAGDLPTSIAVADLGCSSGPNALFAISEIVNVIHRRWRGDTPELMVFLNDLAENDFNSVFRGLSKFCENLREKKGGMLGLGECFIAGVPGSFYGRLFPCKSLHFVHSSSSLHWLSQVPPELKSEKGNGRIRNKGKIFISKTSPSEVIEAYYGQFKKDFNCFLKSRSKEVVNGGRMVLTFRGRRQPDPCPDESCLLWDYLGLAFQHLLHQGLIEEEELDNYNTPYYEPYVEDVRREIEKEGSFKIENLEIIALAWDGVNKEGESYERSKTTQQMAKAIQAVNESMIRAHFGDHIIDPLFKRFTQIMEADTKEVEHVSLVVSLLRN</sequence>
<evidence type="ECO:0000256" key="2">
    <source>
        <dbReference type="ARBA" id="ARBA00022679"/>
    </source>
</evidence>
<dbReference type="KEGG" id="csv:101211109"/>
<dbReference type="GO" id="GO:0032259">
    <property type="term" value="P:methylation"/>
    <property type="evidence" value="ECO:0000318"/>
    <property type="project" value="GO_Central"/>
</dbReference>
<dbReference type="eggNOG" id="ENOG502QWEE">
    <property type="taxonomic scope" value="Eukaryota"/>
</dbReference>
<proteinExistence type="predicted"/>
<gene>
    <name evidence="6" type="ORF">Csa_3G002690</name>
</gene>
<dbReference type="STRING" id="3659.A0A0A0L3N3"/>
<keyword evidence="2" id="KW-0808">Transferase</keyword>
<reference evidence="6 7" key="3">
    <citation type="journal article" date="2010" name="BMC Genomics">
        <title>Transcriptome sequencing and comparative analysis of cucumber flowers with different sex types.</title>
        <authorList>
            <person name="Guo S."/>
            <person name="Zheng Y."/>
            <person name="Joung J.G."/>
            <person name="Liu S."/>
            <person name="Zhang Z."/>
            <person name="Crasta O.R."/>
            <person name="Sobral B.W."/>
            <person name="Xu Y."/>
            <person name="Huang S."/>
            <person name="Fei Z."/>
        </authorList>
    </citation>
    <scope>NUCLEOTIDE SEQUENCE [LARGE SCALE GENOMIC DNA]</scope>
    <source>
        <strain evidence="7">cv. 9930</strain>
    </source>
</reference>
<reference evidence="6 7" key="4">
    <citation type="journal article" date="2011" name="BMC Genomics">
        <title>RNA-Seq improves annotation of protein-coding genes in the cucumber genome.</title>
        <authorList>
            <person name="Li Z."/>
            <person name="Zhang Z."/>
            <person name="Yan P."/>
            <person name="Huang S."/>
            <person name="Fei Z."/>
            <person name="Lin K."/>
        </authorList>
    </citation>
    <scope>NUCLEOTIDE SEQUENCE [LARGE SCALE GENOMIC DNA]</scope>
    <source>
        <strain evidence="7">cv. 9930</strain>
    </source>
</reference>
<dbReference type="Pfam" id="PF03492">
    <property type="entry name" value="Methyltransf_7"/>
    <property type="match status" value="1"/>
</dbReference>
<organism evidence="6 7">
    <name type="scientific">Cucumis sativus</name>
    <name type="common">Cucumber</name>
    <dbReference type="NCBI Taxonomy" id="3659"/>
    <lineage>
        <taxon>Eukaryota</taxon>
        <taxon>Viridiplantae</taxon>
        <taxon>Streptophyta</taxon>
        <taxon>Embryophyta</taxon>
        <taxon>Tracheophyta</taxon>
        <taxon>Spermatophyta</taxon>
        <taxon>Magnoliopsida</taxon>
        <taxon>eudicotyledons</taxon>
        <taxon>Gunneridae</taxon>
        <taxon>Pentapetalae</taxon>
        <taxon>rosids</taxon>
        <taxon>fabids</taxon>
        <taxon>Cucurbitales</taxon>
        <taxon>Cucurbitaceae</taxon>
        <taxon>Benincaseae</taxon>
        <taxon>Cucumis</taxon>
    </lineage>
</organism>
<reference evidence="6 7" key="2">
    <citation type="journal article" date="2009" name="PLoS ONE">
        <title>An integrated genetic and cytogenetic map of the cucumber genome.</title>
        <authorList>
            <person name="Ren Y."/>
            <person name="Zhang Z."/>
            <person name="Liu J."/>
            <person name="Staub J.E."/>
            <person name="Han Y."/>
            <person name="Cheng Z."/>
            <person name="Li X."/>
            <person name="Lu J."/>
            <person name="Miao H."/>
            <person name="Kang H."/>
            <person name="Xie B."/>
            <person name="Gu X."/>
            <person name="Wang X."/>
            <person name="Du Y."/>
            <person name="Jin W."/>
            <person name="Huang S."/>
        </authorList>
    </citation>
    <scope>NUCLEOTIDE SEQUENCE [LARGE SCALE GENOMIC DNA]</scope>
    <source>
        <strain evidence="7">cv. 9930</strain>
    </source>
</reference>
<dbReference type="SUPFAM" id="SSF53335">
    <property type="entry name" value="S-adenosyl-L-methionine-dependent methyltransferases"/>
    <property type="match status" value="1"/>
</dbReference>
<protein>
    <recommendedName>
        <fullName evidence="8">Jasmonate O-methyltransferase</fullName>
    </recommendedName>
</protein>
<evidence type="ECO:0000256" key="3">
    <source>
        <dbReference type="ARBA" id="ARBA00022723"/>
    </source>
</evidence>
<dbReference type="InterPro" id="IPR005299">
    <property type="entry name" value="MeTrfase_7"/>
</dbReference>
<evidence type="ECO:0000313" key="6">
    <source>
        <dbReference type="EMBL" id="KGN55649.1"/>
    </source>
</evidence>
<dbReference type="Proteomes" id="UP000029981">
    <property type="component" value="Chromosome 3"/>
</dbReference>
<evidence type="ECO:0000256" key="1">
    <source>
        <dbReference type="ARBA" id="ARBA00022603"/>
    </source>
</evidence>
<dbReference type="PANTHER" id="PTHR31009">
    <property type="entry name" value="S-ADENOSYL-L-METHIONINE:CARBOXYL METHYLTRANSFERASE FAMILY PROTEIN"/>
    <property type="match status" value="1"/>
</dbReference>
<dbReference type="InterPro" id="IPR029063">
    <property type="entry name" value="SAM-dependent_MTases_sf"/>
</dbReference>
<evidence type="ECO:0000256" key="4">
    <source>
        <dbReference type="ARBA" id="ARBA00022842"/>
    </source>
</evidence>
<dbReference type="OMA" id="ESCLLWD"/>
<dbReference type="AlphaFoldDB" id="A0A0A0L3N3"/>